<keyword evidence="4" id="KW-1185">Reference proteome</keyword>
<dbReference type="Proteomes" id="UP001596122">
    <property type="component" value="Unassembled WGS sequence"/>
</dbReference>
<name>A0ABW0GSM1_9MICO</name>
<dbReference type="PROSITE" id="PS50887">
    <property type="entry name" value="GGDEF"/>
    <property type="match status" value="1"/>
</dbReference>
<dbReference type="InterPro" id="IPR052155">
    <property type="entry name" value="Biofilm_reg_signaling"/>
</dbReference>
<dbReference type="InterPro" id="IPR013767">
    <property type="entry name" value="PAS_fold"/>
</dbReference>
<dbReference type="SMART" id="SM00091">
    <property type="entry name" value="PAS"/>
    <property type="match status" value="2"/>
</dbReference>
<evidence type="ECO:0000313" key="4">
    <source>
        <dbReference type="Proteomes" id="UP001596122"/>
    </source>
</evidence>
<evidence type="ECO:0000259" key="2">
    <source>
        <dbReference type="PROSITE" id="PS50887"/>
    </source>
</evidence>
<dbReference type="EMBL" id="JBHSLD010000028">
    <property type="protein sequence ID" value="MFC5382649.1"/>
    <property type="molecule type" value="Genomic_DNA"/>
</dbReference>
<dbReference type="EC" id="2.7.7.65" evidence="3"/>
<dbReference type="Pfam" id="PF00990">
    <property type="entry name" value="GGDEF"/>
    <property type="match status" value="1"/>
</dbReference>
<evidence type="ECO:0000313" key="3">
    <source>
        <dbReference type="EMBL" id="MFC5382649.1"/>
    </source>
</evidence>
<dbReference type="Gene3D" id="3.30.450.40">
    <property type="match status" value="1"/>
</dbReference>
<dbReference type="GO" id="GO:0052621">
    <property type="term" value="F:diguanylate cyclase activity"/>
    <property type="evidence" value="ECO:0007669"/>
    <property type="project" value="UniProtKB-EC"/>
</dbReference>
<dbReference type="PANTHER" id="PTHR44757:SF2">
    <property type="entry name" value="BIOFILM ARCHITECTURE MAINTENANCE PROTEIN MBAA"/>
    <property type="match status" value="1"/>
</dbReference>
<sequence length="598" mass="64338">MGGGHGRSDRDHERERARLEALHGYGVLDTPPAPELEALVRVAAHLAGVPTATLNLLDTSRQCQLTTVGFEGGDSPREHAMCDVTVQTEETVTAVDARHDPRFWTNPWVDGRYARVRGYASVPLRSPAGHVLGSLCVFDSVPFALDDEQLSRLEDCAALVVAMFERAKAARVEQERHQLLDTVLETAAVGIVVSDAAGRVSLFNRTAREWHGADADPVVASEELPARYHLCEPDGRTPLPAADVPLLRALTEDRVDGVAMSIAVPGRDPVLVVASARRLLGPDGRTRGAVVAMADVTAQRRQEAELRSSEERFRSAFDRAPSPLAVTGADGTWLDVNPALCAWLGHNRDELLGRPAEDVLHPDDAGEVAAARRSLLDGSVTTTRLTVRYRHRRGEEMWGALSLAVVTAPDGGRQLVTQVEDLQERRAVEQRLAALALHDPLTGLPNRLLLLERLGHALALSARDGSRHAVLFCDLDRFKAVNDTHGHAVGDEVLVAVAERLLGLVRPSDTVARLGGDEFVVLCEAVAEPDVASVTARLQASLARPFRTSVGLLEVGVSIGVAHPVEGSGPDAAAEALDAADRQMYRAKRRARGAVSPV</sequence>
<dbReference type="SUPFAM" id="SSF55073">
    <property type="entry name" value="Nucleotide cyclase"/>
    <property type="match status" value="1"/>
</dbReference>
<dbReference type="NCBIfam" id="TIGR00229">
    <property type="entry name" value="sensory_box"/>
    <property type="match status" value="1"/>
</dbReference>
<dbReference type="InterPro" id="IPR029787">
    <property type="entry name" value="Nucleotide_cyclase"/>
</dbReference>
<dbReference type="SUPFAM" id="SSF55781">
    <property type="entry name" value="GAF domain-like"/>
    <property type="match status" value="1"/>
</dbReference>
<dbReference type="InterPro" id="IPR043128">
    <property type="entry name" value="Rev_trsase/Diguanyl_cyclase"/>
</dbReference>
<gene>
    <name evidence="3" type="ORF">ACFPJ6_17935</name>
</gene>
<dbReference type="CDD" id="cd01949">
    <property type="entry name" value="GGDEF"/>
    <property type="match status" value="1"/>
</dbReference>
<dbReference type="PROSITE" id="PS50112">
    <property type="entry name" value="PAS"/>
    <property type="match status" value="2"/>
</dbReference>
<feature type="domain" description="PAS" evidence="1">
    <location>
        <begin position="176"/>
        <end position="253"/>
    </location>
</feature>
<dbReference type="InterPro" id="IPR003018">
    <property type="entry name" value="GAF"/>
</dbReference>
<feature type="domain" description="PAS" evidence="1">
    <location>
        <begin position="309"/>
        <end position="379"/>
    </location>
</feature>
<dbReference type="InterPro" id="IPR035965">
    <property type="entry name" value="PAS-like_dom_sf"/>
</dbReference>
<keyword evidence="3" id="KW-0548">Nucleotidyltransferase</keyword>
<proteinExistence type="predicted"/>
<dbReference type="RefSeq" id="WP_340270338.1">
    <property type="nucleotide sequence ID" value="NZ_JBBEOG010000006.1"/>
</dbReference>
<keyword evidence="3" id="KW-0808">Transferase</keyword>
<accession>A0ABW0GSM1</accession>
<comment type="caution">
    <text evidence="3">The sequence shown here is derived from an EMBL/GenBank/DDBJ whole genome shotgun (WGS) entry which is preliminary data.</text>
</comment>
<dbReference type="InterPro" id="IPR000014">
    <property type="entry name" value="PAS"/>
</dbReference>
<dbReference type="Pfam" id="PF08448">
    <property type="entry name" value="PAS_4"/>
    <property type="match status" value="1"/>
</dbReference>
<dbReference type="PANTHER" id="PTHR44757">
    <property type="entry name" value="DIGUANYLATE CYCLASE DGCP"/>
    <property type="match status" value="1"/>
</dbReference>
<dbReference type="Pfam" id="PF00989">
    <property type="entry name" value="PAS"/>
    <property type="match status" value="1"/>
</dbReference>
<protein>
    <submittedName>
        <fullName evidence="3">Diguanylate cyclase domain-containing protein</fullName>
        <ecNumber evidence="3">2.7.7.65</ecNumber>
    </submittedName>
</protein>
<dbReference type="SMART" id="SM00065">
    <property type="entry name" value="GAF"/>
    <property type="match status" value="1"/>
</dbReference>
<dbReference type="NCBIfam" id="TIGR00254">
    <property type="entry name" value="GGDEF"/>
    <property type="match status" value="1"/>
</dbReference>
<dbReference type="SMART" id="SM00267">
    <property type="entry name" value="GGDEF"/>
    <property type="match status" value="1"/>
</dbReference>
<evidence type="ECO:0000259" key="1">
    <source>
        <dbReference type="PROSITE" id="PS50112"/>
    </source>
</evidence>
<organism evidence="3 4">
    <name type="scientific">Aquipuribacter nitratireducens</name>
    <dbReference type="NCBI Taxonomy" id="650104"/>
    <lineage>
        <taxon>Bacteria</taxon>
        <taxon>Bacillati</taxon>
        <taxon>Actinomycetota</taxon>
        <taxon>Actinomycetes</taxon>
        <taxon>Micrococcales</taxon>
        <taxon>Intrasporangiaceae</taxon>
        <taxon>Aquipuribacter</taxon>
    </lineage>
</organism>
<dbReference type="SUPFAM" id="SSF55785">
    <property type="entry name" value="PYP-like sensor domain (PAS domain)"/>
    <property type="match status" value="2"/>
</dbReference>
<reference evidence="4" key="1">
    <citation type="journal article" date="2019" name="Int. J. Syst. Evol. Microbiol.">
        <title>The Global Catalogue of Microorganisms (GCM) 10K type strain sequencing project: providing services to taxonomists for standard genome sequencing and annotation.</title>
        <authorList>
            <consortium name="The Broad Institute Genomics Platform"/>
            <consortium name="The Broad Institute Genome Sequencing Center for Infectious Disease"/>
            <person name="Wu L."/>
            <person name="Ma J."/>
        </authorList>
    </citation>
    <scope>NUCLEOTIDE SEQUENCE [LARGE SCALE GENOMIC DNA]</scope>
    <source>
        <strain evidence="4">CCUG 43114</strain>
    </source>
</reference>
<dbReference type="InterPro" id="IPR000160">
    <property type="entry name" value="GGDEF_dom"/>
</dbReference>
<dbReference type="InterPro" id="IPR029016">
    <property type="entry name" value="GAF-like_dom_sf"/>
</dbReference>
<dbReference type="CDD" id="cd00130">
    <property type="entry name" value="PAS"/>
    <property type="match status" value="1"/>
</dbReference>
<feature type="domain" description="GGDEF" evidence="2">
    <location>
        <begin position="466"/>
        <end position="598"/>
    </location>
</feature>
<dbReference type="Gene3D" id="3.30.70.270">
    <property type="match status" value="1"/>
</dbReference>
<dbReference type="InterPro" id="IPR013656">
    <property type="entry name" value="PAS_4"/>
</dbReference>
<dbReference type="Gene3D" id="3.30.450.20">
    <property type="entry name" value="PAS domain"/>
    <property type="match status" value="2"/>
</dbReference>